<protein>
    <submittedName>
        <fullName evidence="2">DUF1330 domain-containing protein</fullName>
    </submittedName>
</protein>
<sequence length="120" mass="12960">MATYLINHLRIPGGIPNDAGLTYLERVEATVKPYGGKWLANGEASVVEGAWPGLVVLMEFPDRSAAEKWYNSPEYQEILPLRVNNAISDIVLIDSLPADYTVRGFAQQVRAAVAAAGSGD</sequence>
<accession>A0ABS0HAS8</accession>
<dbReference type="RefSeq" id="WP_196206882.1">
    <property type="nucleotide sequence ID" value="NZ_JADPUN010000428.1"/>
</dbReference>
<gene>
    <name evidence="2" type="ORF">I0C86_41965</name>
</gene>
<organism evidence="2 3">
    <name type="scientific">Plantactinospora alkalitolerans</name>
    <dbReference type="NCBI Taxonomy" id="2789879"/>
    <lineage>
        <taxon>Bacteria</taxon>
        <taxon>Bacillati</taxon>
        <taxon>Actinomycetota</taxon>
        <taxon>Actinomycetes</taxon>
        <taxon>Micromonosporales</taxon>
        <taxon>Micromonosporaceae</taxon>
        <taxon>Plantactinospora</taxon>
    </lineage>
</organism>
<keyword evidence="3" id="KW-1185">Reference proteome</keyword>
<name>A0ABS0HAS8_9ACTN</name>
<proteinExistence type="predicted"/>
<evidence type="ECO:0000313" key="2">
    <source>
        <dbReference type="EMBL" id="MBF9135421.1"/>
    </source>
</evidence>
<dbReference type="EMBL" id="JADPUN010000428">
    <property type="protein sequence ID" value="MBF9135421.1"/>
    <property type="molecule type" value="Genomic_DNA"/>
</dbReference>
<dbReference type="PANTHER" id="PTHR41521">
    <property type="match status" value="1"/>
</dbReference>
<comment type="caution">
    <text evidence="2">The sequence shown here is derived from an EMBL/GenBank/DDBJ whole genome shotgun (WGS) entry which is preliminary data.</text>
</comment>
<reference evidence="2 3" key="1">
    <citation type="submission" date="2020-11" db="EMBL/GenBank/DDBJ databases">
        <title>A novel isolate from a Black sea contaminated sediment with potential to produce alkanes: Plantactinospora alkalitolerans sp. nov.</title>
        <authorList>
            <person name="Carro L."/>
            <person name="Veyisoglu A."/>
            <person name="Guven K."/>
            <person name="Schumann P."/>
            <person name="Klenk H.-P."/>
            <person name="Sahin N."/>
        </authorList>
    </citation>
    <scope>NUCLEOTIDE SEQUENCE [LARGE SCALE GENOMIC DNA]</scope>
    <source>
        <strain evidence="2 3">S1510</strain>
    </source>
</reference>
<evidence type="ECO:0000313" key="3">
    <source>
        <dbReference type="Proteomes" id="UP000638560"/>
    </source>
</evidence>
<evidence type="ECO:0000259" key="1">
    <source>
        <dbReference type="Pfam" id="PF07045"/>
    </source>
</evidence>
<dbReference type="Proteomes" id="UP000638560">
    <property type="component" value="Unassembled WGS sequence"/>
</dbReference>
<dbReference type="Pfam" id="PF07045">
    <property type="entry name" value="DUF1330"/>
    <property type="match status" value="1"/>
</dbReference>
<dbReference type="SUPFAM" id="SSF54909">
    <property type="entry name" value="Dimeric alpha+beta barrel"/>
    <property type="match status" value="1"/>
</dbReference>
<feature type="domain" description="DUF1330" evidence="1">
    <location>
        <begin position="21"/>
        <end position="94"/>
    </location>
</feature>
<dbReference type="Gene3D" id="3.30.70.100">
    <property type="match status" value="1"/>
</dbReference>
<dbReference type="PANTHER" id="PTHR41521:SF4">
    <property type="entry name" value="BLR0684 PROTEIN"/>
    <property type="match status" value="1"/>
</dbReference>
<dbReference type="InterPro" id="IPR011008">
    <property type="entry name" value="Dimeric_a/b-barrel"/>
</dbReference>
<dbReference type="InterPro" id="IPR010753">
    <property type="entry name" value="DUF1330"/>
</dbReference>